<proteinExistence type="predicted"/>
<dbReference type="OrthoDB" id="572373at2"/>
<protein>
    <recommendedName>
        <fullName evidence="5">DUF4383 domain-containing protein</fullName>
    </recommendedName>
</protein>
<accession>A0A066TXH1</accession>
<keyword evidence="2" id="KW-0472">Membrane</keyword>
<comment type="caution">
    <text evidence="3">The sequence shown here is derived from an EMBL/GenBank/DDBJ whole genome shotgun (WGS) entry which is preliminary data.</text>
</comment>
<keyword evidence="2" id="KW-1133">Transmembrane helix</keyword>
<reference evidence="3 4" key="1">
    <citation type="submission" date="2014-05" db="EMBL/GenBank/DDBJ databases">
        <title>Draft genome sequence of Amycolatopsis rifamycinica DSM 46095.</title>
        <authorList>
            <person name="Lal R."/>
            <person name="Saxena A."/>
            <person name="Kumari R."/>
            <person name="Mukherjee U."/>
            <person name="Singh P."/>
            <person name="Sangwan N."/>
            <person name="Mahato N.K."/>
        </authorList>
    </citation>
    <scope>NUCLEOTIDE SEQUENCE [LARGE SCALE GENOMIC DNA]</scope>
    <source>
        <strain evidence="3 4">DSM 46095</strain>
    </source>
</reference>
<sequence length="210" mass="22873">MVHAKGARIRVRGLQPAQVLAGLAGIAFLVVGIIGFSRTGFGNFAGHHDAGFWRFSANPLMSLVRVVTGVVGLLLAFGSGRARTFGWLLFIGYGLLFVWGLMIDGLISTNPFANAGNPMDLEPADTWLHLGVAALGLLIAVLPARRTILLPEDETADEPTVAEQRTDRPVVDRTEDRVTDEPRRRSFLRRDHNGRGPEVTHEERPPGLAH</sequence>
<feature type="transmembrane region" description="Helical" evidence="2">
    <location>
        <begin position="127"/>
        <end position="144"/>
    </location>
</feature>
<keyword evidence="2" id="KW-0812">Transmembrane</keyword>
<dbReference type="Proteomes" id="UP000027345">
    <property type="component" value="Unassembled WGS sequence"/>
</dbReference>
<organism evidence="3 4">
    <name type="scientific">Amycolatopsis rifamycinica</name>
    <dbReference type="NCBI Taxonomy" id="287986"/>
    <lineage>
        <taxon>Bacteria</taxon>
        <taxon>Bacillati</taxon>
        <taxon>Actinomycetota</taxon>
        <taxon>Actinomycetes</taxon>
        <taxon>Pseudonocardiales</taxon>
        <taxon>Pseudonocardiaceae</taxon>
        <taxon>Amycolatopsis</taxon>
    </lineage>
</organism>
<feature type="transmembrane region" description="Helical" evidence="2">
    <location>
        <begin position="85"/>
        <end position="107"/>
    </location>
</feature>
<keyword evidence="4" id="KW-1185">Reference proteome</keyword>
<dbReference type="AlphaFoldDB" id="A0A066TXH1"/>
<gene>
    <name evidence="3" type="ORF">DV20_39485</name>
</gene>
<evidence type="ECO:0000256" key="2">
    <source>
        <dbReference type="SAM" id="Phobius"/>
    </source>
</evidence>
<evidence type="ECO:0000256" key="1">
    <source>
        <dbReference type="SAM" id="MobiDB-lite"/>
    </source>
</evidence>
<evidence type="ECO:0008006" key="5">
    <source>
        <dbReference type="Google" id="ProtNLM"/>
    </source>
</evidence>
<feature type="transmembrane region" description="Helical" evidence="2">
    <location>
        <begin position="60"/>
        <end position="78"/>
    </location>
</feature>
<dbReference type="eggNOG" id="ENOG5032VXA">
    <property type="taxonomic scope" value="Bacteria"/>
</dbReference>
<feature type="transmembrane region" description="Helical" evidence="2">
    <location>
        <begin position="20"/>
        <end position="40"/>
    </location>
</feature>
<dbReference type="Pfam" id="PF14325">
    <property type="entry name" value="DUF4383"/>
    <property type="match status" value="1"/>
</dbReference>
<dbReference type="EMBL" id="JMQI01000079">
    <property type="protein sequence ID" value="KDN16604.1"/>
    <property type="molecule type" value="Genomic_DNA"/>
</dbReference>
<evidence type="ECO:0000313" key="3">
    <source>
        <dbReference type="EMBL" id="KDN16604.1"/>
    </source>
</evidence>
<name>A0A066TXH1_9PSEU</name>
<dbReference type="RefSeq" id="WP_043788501.1">
    <property type="nucleotide sequence ID" value="NZ_JMQI01000079.1"/>
</dbReference>
<evidence type="ECO:0000313" key="4">
    <source>
        <dbReference type="Proteomes" id="UP000027345"/>
    </source>
</evidence>
<dbReference type="STRING" id="287986.DV20_39485"/>
<feature type="compositionally biased region" description="Basic and acidic residues" evidence="1">
    <location>
        <begin position="164"/>
        <end position="210"/>
    </location>
</feature>
<feature type="region of interest" description="Disordered" evidence="1">
    <location>
        <begin position="153"/>
        <end position="210"/>
    </location>
</feature>